<dbReference type="EMBL" id="JBHZOL010000004">
    <property type="protein sequence ID" value="MFE4104819.1"/>
    <property type="molecule type" value="Genomic_DNA"/>
</dbReference>
<evidence type="ECO:0000313" key="2">
    <source>
        <dbReference type="EMBL" id="MFE4104819.1"/>
    </source>
</evidence>
<sequence>MMQFSEAAAIAEAVQAQTLSAETLVTQVLAEIERYDARLNCFTTVLAEAALADARQVDQAIAMGRSPGSLAGVPFAVKNLFDIQGQVTLAGAKINQVNLPASQDATAITRLKQAGAILVGALNMDEYAYGFVTVNSHYGATPNPHNLNHMSGGSSGGSAAAVAAGLVPLTLGSDTNGSIRVPASFCGIYGLKPTYGRLSRAGAYPFVASFDHVGPFGRTVRDIAMAYDVMQGPDERDPVCSGRSPDLAVPQLDRGIEGLRFAIADDHFARGLQPEAAAAVQQVAKALQVVQRITLPEAARARAAAYLITASEGSHLHLPRLRDRLMDFDPATRDRFVAGAMIPASWYLQAQRFRHWYRDRVRAIFQTVDVILAPTTPGVAPPLDQKTLTIDGQEVPLRPNVGLYTQPLSFIGLPIISVPIWLPETLPIGVQLIAAPYQETTLLRVAAYLEAAGVTTAPIAPLAALPA</sequence>
<gene>
    <name evidence="2" type="ORF">ACFVKH_00930</name>
</gene>
<proteinExistence type="predicted"/>
<dbReference type="InterPro" id="IPR023631">
    <property type="entry name" value="Amidase_dom"/>
</dbReference>
<dbReference type="InterPro" id="IPR000120">
    <property type="entry name" value="Amidase"/>
</dbReference>
<accession>A0ABW6I9R4</accession>
<comment type="caution">
    <text evidence="2">The sequence shown here is derived from an EMBL/GenBank/DDBJ whole genome shotgun (WGS) entry which is preliminary data.</text>
</comment>
<dbReference type="NCBIfam" id="TIGR02715">
    <property type="entry name" value="amido_AtzE"/>
    <property type="match status" value="1"/>
</dbReference>
<dbReference type="SUPFAM" id="SSF75304">
    <property type="entry name" value="Amidase signature (AS) enzymes"/>
    <property type="match status" value="1"/>
</dbReference>
<evidence type="ECO:0000259" key="1">
    <source>
        <dbReference type="Pfam" id="PF01425"/>
    </source>
</evidence>
<protein>
    <submittedName>
        <fullName evidence="2">AtzE family amidohydrolase</fullName>
    </submittedName>
</protein>
<dbReference type="PANTHER" id="PTHR11895">
    <property type="entry name" value="TRANSAMIDASE"/>
    <property type="match status" value="1"/>
</dbReference>
<evidence type="ECO:0000313" key="3">
    <source>
        <dbReference type="Proteomes" id="UP001600165"/>
    </source>
</evidence>
<dbReference type="InterPro" id="IPR014087">
    <property type="entry name" value="Carboxybiuret_hydro_AtzE"/>
</dbReference>
<dbReference type="NCBIfam" id="NF006631">
    <property type="entry name" value="PRK09201.1"/>
    <property type="match status" value="1"/>
</dbReference>
<organism evidence="2 3">
    <name type="scientific">Almyronema epifaneia S1</name>
    <dbReference type="NCBI Taxonomy" id="2991925"/>
    <lineage>
        <taxon>Bacteria</taxon>
        <taxon>Bacillati</taxon>
        <taxon>Cyanobacteriota</taxon>
        <taxon>Cyanophyceae</taxon>
        <taxon>Nodosilineales</taxon>
        <taxon>Nodosilineaceae</taxon>
        <taxon>Almyronema</taxon>
        <taxon>Almyronema epifaneia</taxon>
    </lineage>
</organism>
<dbReference type="Pfam" id="PF01425">
    <property type="entry name" value="Amidase"/>
    <property type="match status" value="1"/>
</dbReference>
<name>A0ABW6I9R4_9CYAN</name>
<dbReference type="RefSeq" id="WP_377960462.1">
    <property type="nucleotide sequence ID" value="NZ_JBHZOL010000004.1"/>
</dbReference>
<dbReference type="PANTHER" id="PTHR11895:SF172">
    <property type="entry name" value="GLUTAMYL-TRNA(GLN) AMIDOTRANSFERASE"/>
    <property type="match status" value="1"/>
</dbReference>
<reference evidence="2 3" key="1">
    <citation type="submission" date="2024-10" db="EMBL/GenBank/DDBJ databases">
        <authorList>
            <person name="Ratan Roy A."/>
            <person name="Morales Sandoval P.H."/>
            <person name="De Los Santos Villalobos S."/>
            <person name="Chakraborty S."/>
            <person name="Mukherjee J."/>
        </authorList>
    </citation>
    <scope>NUCLEOTIDE SEQUENCE [LARGE SCALE GENOMIC DNA]</scope>
    <source>
        <strain evidence="2 3">S1</strain>
    </source>
</reference>
<keyword evidence="3" id="KW-1185">Reference proteome</keyword>
<dbReference type="InterPro" id="IPR036928">
    <property type="entry name" value="AS_sf"/>
</dbReference>
<feature type="domain" description="Amidase" evidence="1">
    <location>
        <begin position="24"/>
        <end position="443"/>
    </location>
</feature>
<dbReference type="Gene3D" id="3.90.1300.10">
    <property type="entry name" value="Amidase signature (AS) domain"/>
    <property type="match status" value="1"/>
</dbReference>
<dbReference type="Proteomes" id="UP001600165">
    <property type="component" value="Unassembled WGS sequence"/>
</dbReference>